<gene>
    <name evidence="7" type="ORF">L1I30_05875</name>
</gene>
<dbReference type="PIRSF" id="PIRSF036894">
    <property type="entry name" value="PMI_Firm_short"/>
    <property type="match status" value="1"/>
</dbReference>
<dbReference type="GO" id="GO:0016853">
    <property type="term" value="F:isomerase activity"/>
    <property type="evidence" value="ECO:0007669"/>
    <property type="project" value="UniProtKB-KW"/>
</dbReference>
<dbReference type="PANTHER" id="PTHR42742:SF3">
    <property type="entry name" value="FRUCTOKINASE"/>
    <property type="match status" value="1"/>
</dbReference>
<accession>A0ABS9EE87</accession>
<keyword evidence="2" id="KW-0862">Zinc</keyword>
<dbReference type="Gene3D" id="2.60.120.10">
    <property type="entry name" value="Jelly Rolls"/>
    <property type="match status" value="2"/>
</dbReference>
<evidence type="ECO:0000256" key="4">
    <source>
        <dbReference type="ARBA" id="ARBA00030762"/>
    </source>
</evidence>
<sequence length="323" mass="36448">MLNYPLKFTPILKEKIWGGNKLREILNKDSNQENLGESWEISGVSGDISVVENGSLKGTNLNELIATYKGKFLGEKIYKKFGKDFPLLIKYIDAKTALSVQLHPGDELAKKRHNSFGKTEMWYIMQADENANINVGFKETISKEDYIKHLEENKITEVLNFEDVNKGDSFFINTGKVHAIGAGVLLAEIQQTSDITYRIYDWDRTDNDGNARELHTDLALDAIDFEKKDDFKLNYDKVENESSNIASCEYFTTNYLPVKGNLKKDYSNTDSFIIYMCVDGNAAITVNGHAEAIKQGQSILIPAENKEVLISSPGCELLEVYVK</sequence>
<dbReference type="EMBL" id="JAKGTH010000007">
    <property type="protein sequence ID" value="MCF4101185.1"/>
    <property type="molecule type" value="Genomic_DNA"/>
</dbReference>
<reference evidence="7" key="1">
    <citation type="submission" date="2022-01" db="EMBL/GenBank/DDBJ databases">
        <title>Gillisia lutea sp. nov., isolated from marine plastic residues from the Malvarosa beach (Valencia, Spain).</title>
        <authorList>
            <person name="Vidal-Verdu A."/>
            <person name="Molina-Menor E."/>
            <person name="Satari L."/>
            <person name="Pascual J."/>
            <person name="Pereto J."/>
            <person name="Porcar M."/>
        </authorList>
    </citation>
    <scope>NUCLEOTIDE SEQUENCE</scope>
    <source>
        <strain evidence="7">M10.2A</strain>
    </source>
</reference>
<feature type="domain" description="Mannose-6-phosphate isomerase cupin" evidence="6">
    <location>
        <begin position="246"/>
        <end position="321"/>
    </location>
</feature>
<dbReference type="PANTHER" id="PTHR42742">
    <property type="entry name" value="TRANSCRIPTIONAL REPRESSOR MPRA"/>
    <property type="match status" value="1"/>
</dbReference>
<evidence type="ECO:0000256" key="3">
    <source>
        <dbReference type="ARBA" id="ARBA00029741"/>
    </source>
</evidence>
<proteinExistence type="predicted"/>
<evidence type="ECO:0000256" key="1">
    <source>
        <dbReference type="ARBA" id="ARBA00022723"/>
    </source>
</evidence>
<dbReference type="SUPFAM" id="SSF51182">
    <property type="entry name" value="RmlC-like cupins"/>
    <property type="match status" value="1"/>
</dbReference>
<evidence type="ECO:0000313" key="8">
    <source>
        <dbReference type="Proteomes" id="UP001179363"/>
    </source>
</evidence>
<evidence type="ECO:0000259" key="5">
    <source>
        <dbReference type="Pfam" id="PF20511"/>
    </source>
</evidence>
<dbReference type="InterPro" id="IPR011051">
    <property type="entry name" value="RmlC_Cupin_sf"/>
</dbReference>
<comment type="caution">
    <text evidence="7">The sequence shown here is derived from an EMBL/GenBank/DDBJ whole genome shotgun (WGS) entry which is preliminary data.</text>
</comment>
<dbReference type="InterPro" id="IPR014710">
    <property type="entry name" value="RmlC-like_jellyroll"/>
</dbReference>
<protein>
    <recommendedName>
        <fullName evidence="3">Phosphohexomutase</fullName>
    </recommendedName>
    <alternativeName>
        <fullName evidence="4">Phosphomannose isomerase</fullName>
    </alternativeName>
</protein>
<evidence type="ECO:0000313" key="7">
    <source>
        <dbReference type="EMBL" id="MCF4101185.1"/>
    </source>
</evidence>
<dbReference type="InterPro" id="IPR049071">
    <property type="entry name" value="MPI_cupin_dom"/>
</dbReference>
<feature type="domain" description="Phosphomannose isomerase type I catalytic" evidence="5">
    <location>
        <begin position="7"/>
        <end position="115"/>
    </location>
</feature>
<dbReference type="Pfam" id="PF21621">
    <property type="entry name" value="MPI_cupin_dom"/>
    <property type="match status" value="1"/>
</dbReference>
<keyword evidence="7" id="KW-0413">Isomerase</keyword>
<dbReference type="Proteomes" id="UP001179363">
    <property type="component" value="Unassembled WGS sequence"/>
</dbReference>
<keyword evidence="1" id="KW-0479">Metal-binding</keyword>
<evidence type="ECO:0000259" key="6">
    <source>
        <dbReference type="Pfam" id="PF21621"/>
    </source>
</evidence>
<keyword evidence="8" id="KW-1185">Reference proteome</keyword>
<dbReference type="InterPro" id="IPR014628">
    <property type="entry name" value="Man6P_isomerase_Firm_short"/>
</dbReference>
<dbReference type="InterPro" id="IPR051804">
    <property type="entry name" value="Carb_Metab_Reg_Kinase/Isom"/>
</dbReference>
<evidence type="ECO:0000256" key="2">
    <source>
        <dbReference type="ARBA" id="ARBA00022833"/>
    </source>
</evidence>
<dbReference type="Pfam" id="PF20511">
    <property type="entry name" value="PMI_typeI_cat"/>
    <property type="match status" value="1"/>
</dbReference>
<dbReference type="InterPro" id="IPR046457">
    <property type="entry name" value="PMI_typeI_cat"/>
</dbReference>
<dbReference type="RefSeq" id="WP_236133335.1">
    <property type="nucleotide sequence ID" value="NZ_JAKGTH010000007.1"/>
</dbReference>
<organism evidence="7 8">
    <name type="scientific">Gillisia lutea</name>
    <dbReference type="NCBI Taxonomy" id="2909668"/>
    <lineage>
        <taxon>Bacteria</taxon>
        <taxon>Pseudomonadati</taxon>
        <taxon>Bacteroidota</taxon>
        <taxon>Flavobacteriia</taxon>
        <taxon>Flavobacteriales</taxon>
        <taxon>Flavobacteriaceae</taxon>
        <taxon>Gillisia</taxon>
    </lineage>
</organism>
<dbReference type="CDD" id="cd07010">
    <property type="entry name" value="cupin_PMI_type_I_N_bac"/>
    <property type="match status" value="1"/>
</dbReference>
<name>A0ABS9EE87_9FLAO</name>